<dbReference type="Pfam" id="PF07007">
    <property type="entry name" value="LprI"/>
    <property type="match status" value="1"/>
</dbReference>
<evidence type="ECO:0000259" key="2">
    <source>
        <dbReference type="Pfam" id="PF07007"/>
    </source>
</evidence>
<dbReference type="InterPro" id="IPR009739">
    <property type="entry name" value="LprI-like_N"/>
</dbReference>
<accession>A0ABX0M8L4</accession>
<evidence type="ECO:0000313" key="4">
    <source>
        <dbReference type="Proteomes" id="UP000819052"/>
    </source>
</evidence>
<dbReference type="Gene3D" id="1.20.1270.180">
    <property type="match status" value="1"/>
</dbReference>
<dbReference type="Proteomes" id="UP000819052">
    <property type="component" value="Unassembled WGS sequence"/>
</dbReference>
<sequence>MWTWAAARPNAWGGASRRRHVLQNRVKPDFFHSGYARTCLDVLMTVMRTIFLLALAAGAMPAAAQDGTRSKQYQRCMDKAVSNPAIMECIAVQYDTEDKRLNVAYRALMARLQGERKQQLQDAQRLWLKYAEANCVFYHDPDGGTAAVLLAEECSMSARAARATELENLARVR</sequence>
<feature type="domain" description="Lysozyme inhibitor LprI-like N-terminal" evidence="2">
    <location>
        <begin position="76"/>
        <end position="166"/>
    </location>
</feature>
<protein>
    <submittedName>
        <fullName evidence="3">DUF1311 domain-containing protein</fullName>
    </submittedName>
</protein>
<reference evidence="3 4" key="1">
    <citation type="submission" date="2019-09" db="EMBL/GenBank/DDBJ databases">
        <title>Taxonomy of Antarctic Massilia spp.: description of Massilia rubra sp. nov., Massilia aquatica sp. nov., Massilia mucilaginosa sp. nov., Massilia frigida sp. nov. isolated from streams, lakes and regoliths.</title>
        <authorList>
            <person name="Holochova P."/>
            <person name="Sedlacek I."/>
            <person name="Kralova S."/>
            <person name="Maslanova I."/>
            <person name="Busse H.-J."/>
            <person name="Stankova E."/>
            <person name="Vrbovska V."/>
            <person name="Kovarovic V."/>
            <person name="Bartak M."/>
            <person name="Svec P."/>
            <person name="Pantucek R."/>
        </authorList>
    </citation>
    <scope>NUCLEOTIDE SEQUENCE [LARGE SCALE GENOMIC DNA]</scope>
    <source>
        <strain evidence="3 4">CCM 8693</strain>
    </source>
</reference>
<dbReference type="PANTHER" id="PTHR39176:SF1">
    <property type="entry name" value="PERIPLASMIC PROTEIN"/>
    <property type="match status" value="1"/>
</dbReference>
<comment type="caution">
    <text evidence="3">The sequence shown here is derived from an EMBL/GenBank/DDBJ whole genome shotgun (WGS) entry which is preliminary data.</text>
</comment>
<evidence type="ECO:0000313" key="3">
    <source>
        <dbReference type="EMBL" id="NHZ40547.1"/>
    </source>
</evidence>
<keyword evidence="1" id="KW-0812">Transmembrane</keyword>
<proteinExistence type="predicted"/>
<dbReference type="PANTHER" id="PTHR39176">
    <property type="entry name" value="PERIPLASMIC PROTEIN-RELATED"/>
    <property type="match status" value="1"/>
</dbReference>
<keyword evidence="4" id="KW-1185">Reference proteome</keyword>
<organism evidence="3 4">
    <name type="scientific">Massilia aquatica</name>
    <dbReference type="NCBI Taxonomy" id="2609000"/>
    <lineage>
        <taxon>Bacteria</taxon>
        <taxon>Pseudomonadati</taxon>
        <taxon>Pseudomonadota</taxon>
        <taxon>Betaproteobacteria</taxon>
        <taxon>Burkholderiales</taxon>
        <taxon>Oxalobacteraceae</taxon>
        <taxon>Telluria group</taxon>
        <taxon>Massilia</taxon>
    </lineage>
</organism>
<keyword evidence="1" id="KW-0472">Membrane</keyword>
<feature type="transmembrane region" description="Helical" evidence="1">
    <location>
        <begin position="42"/>
        <end position="64"/>
    </location>
</feature>
<gene>
    <name evidence="3" type="ORF">F1609_10335</name>
</gene>
<evidence type="ECO:0000256" key="1">
    <source>
        <dbReference type="SAM" id="Phobius"/>
    </source>
</evidence>
<dbReference type="EMBL" id="VVIW01000004">
    <property type="protein sequence ID" value="NHZ40547.1"/>
    <property type="molecule type" value="Genomic_DNA"/>
</dbReference>
<keyword evidence="1" id="KW-1133">Transmembrane helix</keyword>
<name>A0ABX0M8L4_9BURK</name>